<dbReference type="AlphaFoldDB" id="A0A4W2CWV0"/>
<keyword evidence="2" id="KW-1185">Reference proteome</keyword>
<protein>
    <submittedName>
        <fullName evidence="1">Uncharacterized protein</fullName>
    </submittedName>
</protein>
<accession>A0A4W2CWV0</accession>
<reference evidence="1" key="3">
    <citation type="submission" date="2025-09" db="UniProtKB">
        <authorList>
            <consortium name="Ensembl"/>
        </authorList>
    </citation>
    <scope>IDENTIFICATION</scope>
</reference>
<reference evidence="1 2" key="1">
    <citation type="submission" date="2018-11" db="EMBL/GenBank/DDBJ databases">
        <title>Haplotype-resolved cattle genomes.</title>
        <authorList>
            <person name="Low W.Y."/>
            <person name="Tearle R."/>
            <person name="Bickhart D.M."/>
            <person name="Rosen B.D."/>
            <person name="Koren S."/>
            <person name="Rhie A."/>
            <person name="Hiendleder S."/>
            <person name="Phillippy A.M."/>
            <person name="Smith T.P.L."/>
            <person name="Williams J.L."/>
        </authorList>
    </citation>
    <scope>NUCLEOTIDE SEQUENCE [LARGE SCALE GENOMIC DNA]</scope>
</reference>
<evidence type="ECO:0000313" key="2">
    <source>
        <dbReference type="Proteomes" id="UP000314981"/>
    </source>
</evidence>
<proteinExistence type="predicted"/>
<name>A0A4W2CWV0_BOBOX</name>
<reference evidence="1" key="2">
    <citation type="submission" date="2025-08" db="UniProtKB">
        <authorList>
            <consortium name="Ensembl"/>
        </authorList>
    </citation>
    <scope>IDENTIFICATION</scope>
</reference>
<evidence type="ECO:0000313" key="1">
    <source>
        <dbReference type="Ensembl" id="ENSBIXP00000017907.1"/>
    </source>
</evidence>
<sequence length="99" mass="11237">LPPFFVLLCFCPGLVLKSLSLPSVYSISIFLSLAFSLYLCPHYEMPHMPPHMHPSSKRTHTHTHARVHTYIHTHKHTHTLPQTIHLDTNTMAASLSAPF</sequence>
<dbReference type="Ensembl" id="ENSBIXT00000048200.1">
    <property type="protein sequence ID" value="ENSBIXP00000017907.1"/>
    <property type="gene ID" value="ENSBIXG00000004188.1"/>
</dbReference>
<dbReference type="Proteomes" id="UP000314981">
    <property type="component" value="Chromosome 11"/>
</dbReference>
<organism evidence="1 2">
    <name type="scientific">Bos indicus x Bos taurus</name>
    <name type="common">Hybrid cattle</name>
    <dbReference type="NCBI Taxonomy" id="30522"/>
    <lineage>
        <taxon>Eukaryota</taxon>
        <taxon>Metazoa</taxon>
        <taxon>Chordata</taxon>
        <taxon>Craniata</taxon>
        <taxon>Vertebrata</taxon>
        <taxon>Euteleostomi</taxon>
        <taxon>Mammalia</taxon>
        <taxon>Eutheria</taxon>
        <taxon>Laurasiatheria</taxon>
        <taxon>Artiodactyla</taxon>
        <taxon>Ruminantia</taxon>
        <taxon>Pecora</taxon>
        <taxon>Bovidae</taxon>
        <taxon>Bovinae</taxon>
        <taxon>Bos</taxon>
    </lineage>
</organism>